<evidence type="ECO:0008006" key="3">
    <source>
        <dbReference type="Google" id="ProtNLM"/>
    </source>
</evidence>
<name>A0A1H3Y9P4_9BACT</name>
<accession>A0A1H3Y9P4</accession>
<dbReference type="AlphaFoldDB" id="A0A1H3Y9P4"/>
<proteinExistence type="predicted"/>
<evidence type="ECO:0000313" key="1">
    <source>
        <dbReference type="EMBL" id="SEA08365.1"/>
    </source>
</evidence>
<dbReference type="OrthoDB" id="15017at2"/>
<organism evidence="1 2">
    <name type="scientific">Desulfuromusa kysingii</name>
    <dbReference type="NCBI Taxonomy" id="37625"/>
    <lineage>
        <taxon>Bacteria</taxon>
        <taxon>Pseudomonadati</taxon>
        <taxon>Thermodesulfobacteriota</taxon>
        <taxon>Desulfuromonadia</taxon>
        <taxon>Desulfuromonadales</taxon>
        <taxon>Geopsychrobacteraceae</taxon>
        <taxon>Desulfuromusa</taxon>
    </lineage>
</organism>
<dbReference type="Proteomes" id="UP000199409">
    <property type="component" value="Unassembled WGS sequence"/>
</dbReference>
<dbReference type="RefSeq" id="WP_092346251.1">
    <property type="nucleotide sequence ID" value="NZ_FNQN01000003.1"/>
</dbReference>
<evidence type="ECO:0000313" key="2">
    <source>
        <dbReference type="Proteomes" id="UP000199409"/>
    </source>
</evidence>
<dbReference type="EMBL" id="FNQN01000003">
    <property type="protein sequence ID" value="SEA08365.1"/>
    <property type="molecule type" value="Genomic_DNA"/>
</dbReference>
<dbReference type="STRING" id="37625.SAMN05660420_01151"/>
<protein>
    <recommendedName>
        <fullName evidence="3">Hybrid cluster protein-associated redox disulfide domain-containing protein</fullName>
    </recommendedName>
</protein>
<reference evidence="1 2" key="1">
    <citation type="submission" date="2016-10" db="EMBL/GenBank/DDBJ databases">
        <authorList>
            <person name="de Groot N.N."/>
        </authorList>
    </citation>
    <scope>NUCLEOTIDE SEQUENCE [LARGE SCALE GENOMIC DNA]</scope>
    <source>
        <strain evidence="1 2">DSM 7343</strain>
    </source>
</reference>
<gene>
    <name evidence="1" type="ORF">SAMN05660420_01151</name>
</gene>
<dbReference type="InterPro" id="IPR038062">
    <property type="entry name" value="ScdA-like_N_sf"/>
</dbReference>
<dbReference type="Gene3D" id="1.10.3910.10">
    <property type="entry name" value="SP0561-like"/>
    <property type="match status" value="1"/>
</dbReference>
<sequence>MNNKQIESITTDMTLLDIISAHPATEAIFKSYDGQVGECICCQMLFESVQQVAEKYHLNLNELLAKLNSVTTD</sequence>
<dbReference type="SUPFAM" id="SSF140683">
    <property type="entry name" value="SP0561-like"/>
    <property type="match status" value="1"/>
</dbReference>
<keyword evidence="2" id="KW-1185">Reference proteome</keyword>